<evidence type="ECO:0000313" key="3">
    <source>
        <dbReference type="EMBL" id="UFP96636.1"/>
    </source>
</evidence>
<sequence>MEAHKQDFASTIPTPLLGRIGYLDGVRGFLSLLVIVHHVAVTYGGAGIWYYIEHSGPVWVKLLLTTFVTLNRFYFMGLFFLLAAVFTPGSLARKGEVDFVQERCRRLGIPLVLFALLLSPPLGYLARVYQDNFKGSFGEYLTLEPPLLKDFNPGPLWFVEALLVFSLLYLLVRRLQPRSTSVLKEVTTWQVAGFAVLLAVLYFFVRLVYPLGTFAWHLQLAYFPQYILLFAVGVWAGSAEFFARLNRRWFWPCAALTAWGAAMVPSLVLLNGGIDDHFLGGWHWQAAALCLVEGVTCPAACIAVLLLFRDRISVGRRLQAFLGENSYAVYIVHAPVCVLAALAFRDIPLHPLGKFFVVSLLGVGLSLAVAASLRRWGGKAVRAVLG</sequence>
<dbReference type="RefSeq" id="WP_230843890.1">
    <property type="nucleotide sequence ID" value="NZ_CP063845.1"/>
</dbReference>
<feature type="transmembrane region" description="Helical" evidence="1">
    <location>
        <begin position="107"/>
        <end position="126"/>
    </location>
</feature>
<gene>
    <name evidence="3" type="ORF">ISF26_10685</name>
</gene>
<keyword evidence="1" id="KW-0472">Membrane</keyword>
<dbReference type="EMBL" id="CP063845">
    <property type="protein sequence ID" value="UFP96636.1"/>
    <property type="molecule type" value="Genomic_DNA"/>
</dbReference>
<evidence type="ECO:0000259" key="2">
    <source>
        <dbReference type="Pfam" id="PF01757"/>
    </source>
</evidence>
<dbReference type="InterPro" id="IPR050623">
    <property type="entry name" value="Glucan_succinyl_AcylTrfase"/>
</dbReference>
<feature type="transmembrane region" description="Helical" evidence="1">
    <location>
        <begin position="58"/>
        <end position="86"/>
    </location>
</feature>
<feature type="transmembrane region" description="Helical" evidence="1">
    <location>
        <begin position="249"/>
        <end position="270"/>
    </location>
</feature>
<feature type="transmembrane region" description="Helical" evidence="1">
    <location>
        <begin position="221"/>
        <end position="242"/>
    </location>
</feature>
<keyword evidence="4" id="KW-1185">Reference proteome</keyword>
<feature type="domain" description="Acyltransferase 3" evidence="2">
    <location>
        <begin position="21"/>
        <end position="370"/>
    </location>
</feature>
<keyword evidence="1" id="KW-0812">Transmembrane</keyword>
<name>A0ABY3PSK5_9CYAN</name>
<evidence type="ECO:0000256" key="1">
    <source>
        <dbReference type="SAM" id="Phobius"/>
    </source>
</evidence>
<feature type="transmembrane region" description="Helical" evidence="1">
    <location>
        <begin position="29"/>
        <end position="52"/>
    </location>
</feature>
<dbReference type="Proteomes" id="UP001054846">
    <property type="component" value="Chromosome"/>
</dbReference>
<feature type="transmembrane region" description="Helical" evidence="1">
    <location>
        <begin position="191"/>
        <end position="209"/>
    </location>
</feature>
<dbReference type="PANTHER" id="PTHR36927">
    <property type="entry name" value="BLR4337 PROTEIN"/>
    <property type="match status" value="1"/>
</dbReference>
<feature type="transmembrane region" description="Helical" evidence="1">
    <location>
        <begin position="154"/>
        <end position="171"/>
    </location>
</feature>
<keyword evidence="1" id="KW-1133">Transmembrane helix</keyword>
<accession>A0ABY3PSK5</accession>
<proteinExistence type="predicted"/>
<dbReference type="Pfam" id="PF01757">
    <property type="entry name" value="Acyl_transf_3"/>
    <property type="match status" value="1"/>
</dbReference>
<dbReference type="PANTHER" id="PTHR36927:SF4">
    <property type="entry name" value="BLR5718 PROTEIN"/>
    <property type="match status" value="1"/>
</dbReference>
<keyword evidence="3" id="KW-0808">Transferase</keyword>
<keyword evidence="3" id="KW-0012">Acyltransferase</keyword>
<dbReference type="InterPro" id="IPR002656">
    <property type="entry name" value="Acyl_transf_3_dom"/>
</dbReference>
<reference evidence="3 4" key="1">
    <citation type="journal article" date="2021" name="Genome Biol. Evol.">
        <title>Complete Genome Sequencing of a Novel Gloeobacter Species from a Waterfall Cave in Mexico.</title>
        <authorList>
            <person name="Saw J.H."/>
            <person name="Cardona T."/>
            <person name="Montejano G."/>
        </authorList>
    </citation>
    <scope>NUCLEOTIDE SEQUENCE [LARGE SCALE GENOMIC DNA]</scope>
    <source>
        <strain evidence="3">MG652769</strain>
    </source>
</reference>
<dbReference type="GO" id="GO:0016746">
    <property type="term" value="F:acyltransferase activity"/>
    <property type="evidence" value="ECO:0007669"/>
    <property type="project" value="UniProtKB-KW"/>
</dbReference>
<feature type="transmembrane region" description="Helical" evidence="1">
    <location>
        <begin position="327"/>
        <end position="344"/>
    </location>
</feature>
<protein>
    <submittedName>
        <fullName evidence="3">Acyltransferase</fullName>
    </submittedName>
</protein>
<feature type="transmembrane region" description="Helical" evidence="1">
    <location>
        <begin position="282"/>
        <end position="307"/>
    </location>
</feature>
<organism evidence="3 4">
    <name type="scientific">Gloeobacter morelensis MG652769</name>
    <dbReference type="NCBI Taxonomy" id="2781736"/>
    <lineage>
        <taxon>Bacteria</taxon>
        <taxon>Bacillati</taxon>
        <taxon>Cyanobacteriota</taxon>
        <taxon>Cyanophyceae</taxon>
        <taxon>Gloeobacterales</taxon>
        <taxon>Gloeobacteraceae</taxon>
        <taxon>Gloeobacter</taxon>
        <taxon>Gloeobacter morelensis</taxon>
    </lineage>
</organism>
<feature type="transmembrane region" description="Helical" evidence="1">
    <location>
        <begin position="356"/>
        <end position="373"/>
    </location>
</feature>
<evidence type="ECO:0000313" key="4">
    <source>
        <dbReference type="Proteomes" id="UP001054846"/>
    </source>
</evidence>